<dbReference type="EMBL" id="CAJNOK010021030">
    <property type="protein sequence ID" value="CAF1326089.1"/>
    <property type="molecule type" value="Genomic_DNA"/>
</dbReference>
<gene>
    <name evidence="3" type="ORF">OVA965_LOCUS29666</name>
    <name evidence="4" type="ORF">TMI583_LOCUS30448</name>
</gene>
<name>A0A8S2R2E8_9BILA</name>
<sequence>MRRIRASKVVNMEVDSTSSSNITDQNLNTSMHGDDDVMKCYFITQMESLISLMKNTLCIGCSNRWNGSLSIERRDGLYLHLVFTCSSCGNVTDLHSSPKLQDTRRYEVNVRLAIGGTLSGIGHSGVKKLLGVMNLPAPVDEEYYSKTQTYIIDHVSRAQQIIIMAVAVNEAVLEGGGNKQLTVSGDGAWLTRGHTSAHGVAALCSTARCPKILDTNWLSKRCSKCQGSESLRQQDPELFEMFKETHDCQINYEGASGSMEKELIHQMFCRSVSKYDVKYTSFIGDGDAKVHKYLLENPPYSDVKIKKIEDVNHFAKHGKKLHGKGRMTDGQAIKFKIYFGKAIRENKSNLDNMYKRSWAIFKHRYSTNDEPMHEWCQYLQAAANGQTSDHSKSSIPRPCLDMIKPAFDELCSRESLERVVEGGSQNANEAFHSLLWTMVPKHRYWSSTIIRIALGLSAMVFNDGYISLNKLFASIFGAIGHYTTECFGRLDEIRKHTAFKEKTRRRKLSKIKTTTMTGSSGSDDDGVLYMINDDYVGDYSDDDSKIDESAESEEGESEEDDAYEAGGDD</sequence>
<evidence type="ECO:0000313" key="3">
    <source>
        <dbReference type="EMBL" id="CAF1326089.1"/>
    </source>
</evidence>
<dbReference type="EMBL" id="CAJOBA010042639">
    <property type="protein sequence ID" value="CAF4137177.1"/>
    <property type="molecule type" value="Genomic_DNA"/>
</dbReference>
<evidence type="ECO:0000313" key="4">
    <source>
        <dbReference type="EMBL" id="CAF4137177.1"/>
    </source>
</evidence>
<dbReference type="Proteomes" id="UP000677228">
    <property type="component" value="Unassembled WGS sequence"/>
</dbReference>
<feature type="region of interest" description="Disordered" evidence="1">
    <location>
        <begin position="534"/>
        <end position="569"/>
    </location>
</feature>
<dbReference type="PANTHER" id="PTHR31751">
    <property type="entry name" value="SI:CH211-108C17.2-RELATED-RELATED"/>
    <property type="match status" value="1"/>
</dbReference>
<dbReference type="InterPro" id="IPR049012">
    <property type="entry name" value="Mutator_transp_dom"/>
</dbReference>
<feature type="domain" description="Mutator-like transposase" evidence="2">
    <location>
        <begin position="64"/>
        <end position="377"/>
    </location>
</feature>
<dbReference type="AlphaFoldDB" id="A0A8S2R2E8"/>
<evidence type="ECO:0000313" key="5">
    <source>
        <dbReference type="Proteomes" id="UP000682733"/>
    </source>
</evidence>
<evidence type="ECO:0000259" key="2">
    <source>
        <dbReference type="Pfam" id="PF20700"/>
    </source>
</evidence>
<dbReference type="Pfam" id="PF20700">
    <property type="entry name" value="Mutator"/>
    <property type="match status" value="1"/>
</dbReference>
<proteinExistence type="predicted"/>
<dbReference type="Proteomes" id="UP000682733">
    <property type="component" value="Unassembled WGS sequence"/>
</dbReference>
<comment type="caution">
    <text evidence="4">The sequence shown here is derived from an EMBL/GenBank/DDBJ whole genome shotgun (WGS) entry which is preliminary data.</text>
</comment>
<accession>A0A8S2R2E8</accession>
<evidence type="ECO:0000256" key="1">
    <source>
        <dbReference type="SAM" id="MobiDB-lite"/>
    </source>
</evidence>
<feature type="compositionally biased region" description="Acidic residues" evidence="1">
    <location>
        <begin position="549"/>
        <end position="569"/>
    </location>
</feature>
<protein>
    <recommendedName>
        <fullName evidence="2">Mutator-like transposase domain-containing protein</fullName>
    </recommendedName>
</protein>
<reference evidence="4" key="1">
    <citation type="submission" date="2021-02" db="EMBL/GenBank/DDBJ databases">
        <authorList>
            <person name="Nowell W R."/>
        </authorList>
    </citation>
    <scope>NUCLEOTIDE SEQUENCE</scope>
</reference>
<organism evidence="4 5">
    <name type="scientific">Didymodactylos carnosus</name>
    <dbReference type="NCBI Taxonomy" id="1234261"/>
    <lineage>
        <taxon>Eukaryota</taxon>
        <taxon>Metazoa</taxon>
        <taxon>Spiralia</taxon>
        <taxon>Gnathifera</taxon>
        <taxon>Rotifera</taxon>
        <taxon>Eurotatoria</taxon>
        <taxon>Bdelloidea</taxon>
        <taxon>Philodinida</taxon>
        <taxon>Philodinidae</taxon>
        <taxon>Didymodactylos</taxon>
    </lineage>
</organism>